<accession>A0A7Y6NTT4</accession>
<evidence type="ECO:0000313" key="1">
    <source>
        <dbReference type="EMBL" id="NUZ09067.1"/>
    </source>
</evidence>
<dbReference type="Proteomes" id="UP000529637">
    <property type="component" value="Unassembled WGS sequence"/>
</dbReference>
<evidence type="ECO:0000313" key="2">
    <source>
        <dbReference type="Proteomes" id="UP000529637"/>
    </source>
</evidence>
<keyword evidence="2" id="KW-1185">Reference proteome</keyword>
<dbReference type="RefSeq" id="WP_176071917.1">
    <property type="nucleotide sequence ID" value="NZ_JABWMJ010000026.1"/>
</dbReference>
<comment type="caution">
    <text evidence="1">The sequence shown here is derived from an EMBL/GenBank/DDBJ whole genome shotgun (WGS) entry which is preliminary data.</text>
</comment>
<proteinExistence type="predicted"/>
<name>A0A7Y6NTT4_9BURK</name>
<protein>
    <submittedName>
        <fullName evidence="1">Uncharacterized protein</fullName>
    </submittedName>
</protein>
<gene>
    <name evidence="1" type="ORF">HQN59_25335</name>
</gene>
<dbReference type="AlphaFoldDB" id="A0A7Y6NTT4"/>
<organism evidence="1 2">
    <name type="scientific">Piscinibacter koreensis</name>
    <dbReference type="NCBI Taxonomy" id="2742824"/>
    <lineage>
        <taxon>Bacteria</taxon>
        <taxon>Pseudomonadati</taxon>
        <taxon>Pseudomonadota</taxon>
        <taxon>Betaproteobacteria</taxon>
        <taxon>Burkholderiales</taxon>
        <taxon>Sphaerotilaceae</taxon>
        <taxon>Piscinibacter</taxon>
    </lineage>
</organism>
<sequence>MIEIAGLLLAVVGIVFAFDTPRRYLVGLFSGGSPEKDVRAGSSMPVVDICHRGISVEEVGTWRLRFDIPYCAGKNANAHNVKLQSAVLRVDGQNIERLSAFGDDFPDGISLTYETGKSITYTLSPLDAAAIAYLYIAVRGSYTAESGDKVFPVLDIFKFNSLTKSWVRTLGDEDNRIRAFVRAEP</sequence>
<dbReference type="EMBL" id="JABWMJ010000026">
    <property type="protein sequence ID" value="NUZ09067.1"/>
    <property type="molecule type" value="Genomic_DNA"/>
</dbReference>
<reference evidence="1 2" key="1">
    <citation type="submission" date="2020-06" db="EMBL/GenBank/DDBJ databases">
        <title>Schlegella sp. ID0723 isolated from air conditioner.</title>
        <authorList>
            <person name="Kim D.Y."/>
            <person name="Kim D.-U."/>
        </authorList>
    </citation>
    <scope>NUCLEOTIDE SEQUENCE [LARGE SCALE GENOMIC DNA]</scope>
    <source>
        <strain evidence="1 2">ID0723</strain>
    </source>
</reference>